<keyword evidence="8 12" id="KW-0786">Thiamine pyrophosphate</keyword>
<feature type="binding site" evidence="12">
    <location>
        <position position="96"/>
    </location>
    <ligand>
        <name>thiamine diphosphate</name>
        <dbReference type="ChEBI" id="CHEBI:58937"/>
    </ligand>
</feature>
<proteinExistence type="inferred from homology"/>
<dbReference type="InterPro" id="IPR049557">
    <property type="entry name" value="Transketolase_CS"/>
</dbReference>
<dbReference type="InParanoid" id="A0A0G4F5V5"/>
<evidence type="ECO:0000313" key="19">
    <source>
        <dbReference type="Proteomes" id="UP000041254"/>
    </source>
</evidence>
<feature type="binding site" evidence="11">
    <location>
        <position position="386"/>
    </location>
    <ligand>
        <name>substrate</name>
    </ligand>
</feature>
<comment type="cofactor">
    <cofactor evidence="12">
        <name>thiamine diphosphate</name>
        <dbReference type="ChEBI" id="CHEBI:58937"/>
    </cofactor>
    <text evidence="12">Binds 1 thiamine pyrophosphate per subunit. During the reaction, the substrate forms a covalent intermediate with the cofactor.</text>
</comment>
<dbReference type="FunFam" id="3.40.50.970:FF:000004">
    <property type="entry name" value="Transketolase"/>
    <property type="match status" value="1"/>
</dbReference>
<dbReference type="InterPro" id="IPR033247">
    <property type="entry name" value="Transketolase_fam"/>
</dbReference>
<evidence type="ECO:0000256" key="2">
    <source>
        <dbReference type="ARBA" id="ARBA00007131"/>
    </source>
</evidence>
<accession>A0A0G4F5V5</accession>
<evidence type="ECO:0000256" key="14">
    <source>
        <dbReference type="PIRSR" id="PIRSR605478-5"/>
    </source>
</evidence>
<dbReference type="InterPro" id="IPR029061">
    <property type="entry name" value="THDP-binding"/>
</dbReference>
<dbReference type="PANTHER" id="PTHR43522">
    <property type="entry name" value="TRANSKETOLASE"/>
    <property type="match status" value="1"/>
</dbReference>
<keyword evidence="7 13" id="KW-0460">Magnesium</keyword>
<dbReference type="InterPro" id="IPR005474">
    <property type="entry name" value="Transketolase_N"/>
</dbReference>
<dbReference type="InterPro" id="IPR005475">
    <property type="entry name" value="Transketolase-like_Pyr-bd"/>
</dbReference>
<feature type="site" description="Important for catalytic activity" evidence="14">
    <location>
        <position position="291"/>
    </location>
</feature>
<feature type="binding site" evidence="13">
    <location>
        <position position="185"/>
    </location>
    <ligand>
        <name>Mg(2+)</name>
        <dbReference type="ChEBI" id="CHEBI:18420"/>
    </ligand>
</feature>
<comment type="subunit">
    <text evidence="3 15">Homodimer.</text>
</comment>
<dbReference type="Proteomes" id="UP000041254">
    <property type="component" value="Unassembled WGS sequence"/>
</dbReference>
<keyword evidence="15" id="KW-0106">Calcium</keyword>
<dbReference type="PANTHER" id="PTHR43522:SF2">
    <property type="entry name" value="TRANSKETOLASE 1-RELATED"/>
    <property type="match status" value="1"/>
</dbReference>
<evidence type="ECO:0000256" key="3">
    <source>
        <dbReference type="ARBA" id="ARBA00011738"/>
    </source>
</evidence>
<evidence type="ECO:0000256" key="15">
    <source>
        <dbReference type="RuleBase" id="RU004996"/>
    </source>
</evidence>
<dbReference type="OrthoDB" id="10267175at2759"/>
<feature type="binding site" evidence="12">
    <location>
        <position position="291"/>
    </location>
    <ligand>
        <name>thiamine diphosphate</name>
        <dbReference type="ChEBI" id="CHEBI:58937"/>
    </ligand>
</feature>
<evidence type="ECO:0000256" key="5">
    <source>
        <dbReference type="ARBA" id="ARBA00022679"/>
    </source>
</evidence>
<comment type="function">
    <text evidence="15">Catalyzes the transfer of a two-carbon ketol group from a ketose donor to an aldose acceptor, via a covalent intermediate with the cofactor thiamine pyrophosphate.</text>
</comment>
<dbReference type="PhylomeDB" id="A0A0G4F5V5"/>
<comment type="cofactor">
    <cofactor evidence="13">
        <name>Mg(2+)</name>
        <dbReference type="ChEBI" id="CHEBI:18420"/>
    </cofactor>
    <text evidence="13">Binds 1 Mg(2+) ion per subunit. Can also utilize other divalent metal cations, such as Ca(2+), Mn(2+) and Co(2+).</text>
</comment>
<evidence type="ECO:0000256" key="7">
    <source>
        <dbReference type="ARBA" id="ARBA00022842"/>
    </source>
</evidence>
<dbReference type="OMA" id="ADYMRGS"/>
<sequence length="689" mass="75638">MSANAMPAKRRQGGSEGAGAAAKQKKTEQGREFDAKCINSIRCLGADMPFKANSGHPGAPMGCAPMAHALWGSIMNYAPKHPDWINRDRFVLSNGHGCALQYAMLHLAGYDLSIDDLKQFRQLHSKTPGHPESFVTPGVEVCTGPLGQGISNAVGMAIGAHHLAEKYNKKDLEIFDSYVYAICGDGCLMEGVSSEACSLAGHLGLGRLIVLYDDNKISIDGDTALAFTEEVNQRFKAYGWQTLEVKQGDVDFTKIVDAVLKGKKNTGQPTLIKVTTTIGYGSVKEGTESVHGAPLKAEDMKQLREKFGFDPEKTFHVEEDVLEFYRGKCEEGEKKYEEWQALFNKYSQQYPEEAKEITRRFEGRLPDNWKSLMPKYTPNDAPAATRNLSHTSLNASNKSGLKGEGNFATGEHGNKYIRFGVREHGMSAIVNGLFAYGGFRPFCATFLNFVTYGWGAVRLTALSRFGVLYIATHDSIELGEDGPTHQPIETIPLIRATPNMLMLRPADGNETSGSYAVWLENRTRPSVMALCRGAVPQLEGSSFDKVAQGAYVLQDWSAGNTGKRALLAGCGSELHLAVEAKKLLMDKGVSVRIVSMPCWDLFREQSAEYQKSVIPAADPNLARVYFEPAFPLGWERYFDDWVGMETFGASAPKKDTWAEFGFSAPHIANLALKKLDLPTVPEPMVTSHA</sequence>
<dbReference type="CDD" id="cd07033">
    <property type="entry name" value="TPP_PYR_DXS_TK_like"/>
    <property type="match status" value="1"/>
</dbReference>
<dbReference type="SMART" id="SM00861">
    <property type="entry name" value="Transket_pyr"/>
    <property type="match status" value="1"/>
</dbReference>
<dbReference type="InterPro" id="IPR009014">
    <property type="entry name" value="Transketo_C/PFOR_II"/>
</dbReference>
<dbReference type="InterPro" id="IPR005478">
    <property type="entry name" value="Transketolase_bac-like"/>
</dbReference>
<name>A0A0G4F5V5_VITBC</name>
<dbReference type="Gene3D" id="3.40.50.970">
    <property type="match status" value="2"/>
</dbReference>
<reference evidence="18 19" key="1">
    <citation type="submission" date="2014-11" db="EMBL/GenBank/DDBJ databases">
        <authorList>
            <person name="Zhu J."/>
            <person name="Qi W."/>
            <person name="Song R."/>
        </authorList>
    </citation>
    <scope>NUCLEOTIDE SEQUENCE [LARGE SCALE GENOMIC DNA]</scope>
</reference>
<dbReference type="SUPFAM" id="SSF52922">
    <property type="entry name" value="TK C-terminal domain-like"/>
    <property type="match status" value="1"/>
</dbReference>
<feature type="active site" description="Proton donor" evidence="10">
    <location>
        <position position="423"/>
    </location>
</feature>
<feature type="binding site" evidence="12">
    <location>
        <position position="186"/>
    </location>
    <ligand>
        <name>thiamine diphosphate</name>
        <dbReference type="ChEBI" id="CHEBI:58937"/>
    </ligand>
</feature>
<evidence type="ECO:0000256" key="11">
    <source>
        <dbReference type="PIRSR" id="PIRSR605478-2"/>
    </source>
</evidence>
<protein>
    <recommendedName>
        <fullName evidence="4 15">Transketolase</fullName>
        <ecNumber evidence="4 15">2.2.1.1</ecNumber>
    </recommendedName>
</protein>
<evidence type="ECO:0000256" key="12">
    <source>
        <dbReference type="PIRSR" id="PIRSR605478-3"/>
    </source>
</evidence>
<comment type="catalytic activity">
    <reaction evidence="9 15">
        <text>D-sedoheptulose 7-phosphate + D-glyceraldehyde 3-phosphate = aldehydo-D-ribose 5-phosphate + D-xylulose 5-phosphate</text>
        <dbReference type="Rhea" id="RHEA:10508"/>
        <dbReference type="ChEBI" id="CHEBI:57483"/>
        <dbReference type="ChEBI" id="CHEBI:57737"/>
        <dbReference type="ChEBI" id="CHEBI:58273"/>
        <dbReference type="ChEBI" id="CHEBI:59776"/>
        <dbReference type="EC" id="2.2.1.1"/>
    </reaction>
</comment>
<dbReference type="NCBIfam" id="TIGR00232">
    <property type="entry name" value="tktlase_bact"/>
    <property type="match status" value="1"/>
</dbReference>
<organism evidence="18 19">
    <name type="scientific">Vitrella brassicaformis (strain CCMP3155)</name>
    <dbReference type="NCBI Taxonomy" id="1169540"/>
    <lineage>
        <taxon>Eukaryota</taxon>
        <taxon>Sar</taxon>
        <taxon>Alveolata</taxon>
        <taxon>Colpodellida</taxon>
        <taxon>Vitrellaceae</taxon>
        <taxon>Vitrella</taxon>
    </lineage>
</organism>
<feature type="site" description="Important for catalytic activity" evidence="14">
    <location>
        <position position="56"/>
    </location>
</feature>
<dbReference type="InterPro" id="IPR020826">
    <property type="entry name" value="Transketolase_BS"/>
</dbReference>
<feature type="binding site" evidence="11">
    <location>
        <position position="56"/>
    </location>
    <ligand>
        <name>substrate</name>
    </ligand>
</feature>
<feature type="domain" description="Transketolase-like pyrimidine-binding" evidence="17">
    <location>
        <begin position="383"/>
        <end position="537"/>
    </location>
</feature>
<evidence type="ECO:0000313" key="18">
    <source>
        <dbReference type="EMBL" id="CEM07590.1"/>
    </source>
</evidence>
<gene>
    <name evidence="18" type="ORF">Vbra_14493</name>
</gene>
<comment type="similarity">
    <text evidence="2 15">Belongs to the transketolase family.</text>
</comment>
<dbReference type="GO" id="GO:0005829">
    <property type="term" value="C:cytosol"/>
    <property type="evidence" value="ECO:0007669"/>
    <property type="project" value="TreeGrafter"/>
</dbReference>
<dbReference type="CDD" id="cd02012">
    <property type="entry name" value="TPP_TK"/>
    <property type="match status" value="1"/>
</dbReference>
<dbReference type="EC" id="2.2.1.1" evidence="4 15"/>
<evidence type="ECO:0000256" key="13">
    <source>
        <dbReference type="PIRSR" id="PIRSR605478-4"/>
    </source>
</evidence>
<feature type="binding site" evidence="11">
    <location>
        <position position="396"/>
    </location>
    <ligand>
        <name>substrate</name>
    </ligand>
</feature>
<evidence type="ECO:0000256" key="9">
    <source>
        <dbReference type="ARBA" id="ARBA00049473"/>
    </source>
</evidence>
<dbReference type="Gene3D" id="3.40.50.920">
    <property type="match status" value="1"/>
</dbReference>
<dbReference type="GO" id="GO:0004802">
    <property type="term" value="F:transketolase activity"/>
    <property type="evidence" value="ECO:0007669"/>
    <property type="project" value="UniProtKB-EC"/>
</dbReference>
<dbReference type="EMBL" id="CDMY01000376">
    <property type="protein sequence ID" value="CEM07590.1"/>
    <property type="molecule type" value="Genomic_DNA"/>
</dbReference>
<evidence type="ECO:0000256" key="6">
    <source>
        <dbReference type="ARBA" id="ARBA00022723"/>
    </source>
</evidence>
<evidence type="ECO:0000259" key="17">
    <source>
        <dbReference type="SMART" id="SM00861"/>
    </source>
</evidence>
<comment type="cofactor">
    <cofactor evidence="1">
        <name>Co(2+)</name>
        <dbReference type="ChEBI" id="CHEBI:48828"/>
    </cofactor>
</comment>
<dbReference type="GO" id="GO:0006098">
    <property type="term" value="P:pentose-phosphate shunt"/>
    <property type="evidence" value="ECO:0007669"/>
    <property type="project" value="TreeGrafter"/>
</dbReference>
<keyword evidence="5 15" id="KW-0808">Transferase</keyword>
<feature type="binding site" evidence="12">
    <location>
        <position position="215"/>
    </location>
    <ligand>
        <name>thiamine diphosphate</name>
        <dbReference type="ChEBI" id="CHEBI:58937"/>
    </ligand>
</feature>
<evidence type="ECO:0000256" key="4">
    <source>
        <dbReference type="ARBA" id="ARBA00013152"/>
    </source>
</evidence>
<feature type="binding site" evidence="13">
    <location>
        <position position="215"/>
    </location>
    <ligand>
        <name>Mg(2+)</name>
        <dbReference type="ChEBI" id="CHEBI:18420"/>
    </ligand>
</feature>
<dbReference type="STRING" id="1169540.A0A0G4F5V5"/>
<feature type="binding site" evidence="11">
    <location>
        <position position="532"/>
    </location>
    <ligand>
        <name>substrate</name>
    </ligand>
</feature>
<dbReference type="InterPro" id="IPR055152">
    <property type="entry name" value="Transketolase-like_C_2"/>
</dbReference>
<keyword evidence="19" id="KW-1185">Reference proteome</keyword>
<dbReference type="SUPFAM" id="SSF52518">
    <property type="entry name" value="Thiamin diphosphate-binding fold (THDP-binding)"/>
    <property type="match status" value="2"/>
</dbReference>
<dbReference type="PROSITE" id="PS00801">
    <property type="entry name" value="TRANSKETOLASE_1"/>
    <property type="match status" value="1"/>
</dbReference>
<dbReference type="Pfam" id="PF00456">
    <property type="entry name" value="Transketolase_N"/>
    <property type="match status" value="1"/>
</dbReference>
<dbReference type="PROSITE" id="PS00802">
    <property type="entry name" value="TRANSKETOLASE_2"/>
    <property type="match status" value="1"/>
</dbReference>
<feature type="binding site" evidence="11">
    <location>
        <position position="485"/>
    </location>
    <ligand>
        <name>substrate</name>
    </ligand>
</feature>
<evidence type="ECO:0000256" key="8">
    <source>
        <dbReference type="ARBA" id="ARBA00023052"/>
    </source>
</evidence>
<feature type="binding site" evidence="12">
    <location>
        <position position="449"/>
    </location>
    <ligand>
        <name>thiamine diphosphate</name>
        <dbReference type="ChEBI" id="CHEBI:58937"/>
    </ligand>
</feature>
<feature type="binding site" evidence="12">
    <location>
        <begin position="144"/>
        <end position="146"/>
    </location>
    <ligand>
        <name>thiamine diphosphate</name>
        <dbReference type="ChEBI" id="CHEBI:58937"/>
    </ligand>
</feature>
<evidence type="ECO:0000256" key="10">
    <source>
        <dbReference type="PIRSR" id="PIRSR605478-1"/>
    </source>
</evidence>
<dbReference type="Pfam" id="PF22613">
    <property type="entry name" value="Transketolase_C_1"/>
    <property type="match status" value="1"/>
</dbReference>
<feature type="binding site" evidence="11">
    <location>
        <position position="481"/>
    </location>
    <ligand>
        <name>substrate</name>
    </ligand>
</feature>
<feature type="binding site" evidence="11">
    <location>
        <position position="291"/>
    </location>
    <ligand>
        <name>substrate</name>
    </ligand>
</feature>
<feature type="binding site" evidence="11">
    <location>
        <position position="473"/>
    </location>
    <ligand>
        <name>substrate</name>
    </ligand>
</feature>
<dbReference type="AlphaFoldDB" id="A0A0G4F5V5"/>
<dbReference type="VEuPathDB" id="CryptoDB:Vbra_14493"/>
<evidence type="ECO:0000256" key="16">
    <source>
        <dbReference type="SAM" id="MobiDB-lite"/>
    </source>
</evidence>
<feature type="region of interest" description="Disordered" evidence="16">
    <location>
        <begin position="1"/>
        <end position="29"/>
    </location>
</feature>
<keyword evidence="6 13" id="KW-0479">Metal-binding</keyword>
<dbReference type="Pfam" id="PF02779">
    <property type="entry name" value="Transket_pyr"/>
    <property type="match status" value="1"/>
</dbReference>
<dbReference type="GO" id="GO:0046872">
    <property type="term" value="F:metal ion binding"/>
    <property type="evidence" value="ECO:0007669"/>
    <property type="project" value="UniProtKB-KW"/>
</dbReference>
<feature type="binding site" evidence="13">
    <location>
        <position position="217"/>
    </location>
    <ligand>
        <name>Mg(2+)</name>
        <dbReference type="ChEBI" id="CHEBI:18420"/>
    </ligand>
</feature>
<evidence type="ECO:0000256" key="1">
    <source>
        <dbReference type="ARBA" id="ARBA00001941"/>
    </source>
</evidence>
<dbReference type="FunCoup" id="A0A0G4F5V5">
    <property type="interactions" value="81"/>
</dbReference>
<comment type="cofactor">
    <cofactor evidence="15">
        <name>Mg(2+)</name>
        <dbReference type="ChEBI" id="CHEBI:18420"/>
    </cofactor>
    <cofactor evidence="15">
        <name>Ca(2+)</name>
        <dbReference type="ChEBI" id="CHEBI:29108"/>
    </cofactor>
    <cofactor evidence="15">
        <name>Mn(2+)</name>
        <dbReference type="ChEBI" id="CHEBI:29035"/>
    </cofactor>
    <cofactor evidence="15">
        <name>Co(2+)</name>
        <dbReference type="ChEBI" id="CHEBI:48828"/>
    </cofactor>
    <text evidence="15">Binds 1 Mg(2+) ion per subunit. Can also utilize other divalent metal cations, such as Ca(2+), Mn(2+) and Co(2+).</text>
</comment>